<feature type="region of interest" description="Disordered" evidence="1">
    <location>
        <begin position="1"/>
        <end position="67"/>
    </location>
</feature>
<dbReference type="Proteomes" id="UP000007148">
    <property type="component" value="Unassembled WGS sequence"/>
</dbReference>
<evidence type="ECO:0000313" key="2">
    <source>
        <dbReference type="EMBL" id="CCA77087.1"/>
    </source>
</evidence>
<gene>
    <name evidence="2" type="ORF">PIIN_11072</name>
</gene>
<feature type="compositionally biased region" description="Polar residues" evidence="1">
    <location>
        <begin position="28"/>
        <end position="40"/>
    </location>
</feature>
<dbReference type="HOGENOM" id="CLU_2813327_0_0_1"/>
<feature type="compositionally biased region" description="Polar residues" evidence="1">
    <location>
        <begin position="55"/>
        <end position="67"/>
    </location>
</feature>
<evidence type="ECO:0000256" key="1">
    <source>
        <dbReference type="SAM" id="MobiDB-lite"/>
    </source>
</evidence>
<sequence length="67" mass="7379">MHQLLRAPRIDRSSMPGQPAASKRPDSTGINETPTVAQRSRGQRRTRATLDDLSNADNSTNTDTMDI</sequence>
<reference evidence="2 3" key="1">
    <citation type="journal article" date="2011" name="PLoS Pathog.">
        <title>Endophytic Life Strategies Decoded by Genome and Transcriptome Analyses of the Mutualistic Root Symbiont Piriformospora indica.</title>
        <authorList>
            <person name="Zuccaro A."/>
            <person name="Lahrmann U."/>
            <person name="Guldener U."/>
            <person name="Langen G."/>
            <person name="Pfiffi S."/>
            <person name="Biedenkopf D."/>
            <person name="Wong P."/>
            <person name="Samans B."/>
            <person name="Grimm C."/>
            <person name="Basiewicz M."/>
            <person name="Murat C."/>
            <person name="Martin F."/>
            <person name="Kogel K.H."/>
        </authorList>
    </citation>
    <scope>NUCLEOTIDE SEQUENCE [LARGE SCALE GENOMIC DNA]</scope>
    <source>
        <strain evidence="2 3">DSM 11827</strain>
    </source>
</reference>
<protein>
    <submittedName>
        <fullName evidence="2">Uncharacterized protein</fullName>
    </submittedName>
</protein>
<dbReference type="InParanoid" id="G4U0J4"/>
<proteinExistence type="predicted"/>
<comment type="caution">
    <text evidence="2">The sequence shown here is derived from an EMBL/GenBank/DDBJ whole genome shotgun (WGS) entry which is preliminary data.</text>
</comment>
<evidence type="ECO:0000313" key="3">
    <source>
        <dbReference type="Proteomes" id="UP000007148"/>
    </source>
</evidence>
<dbReference type="EMBL" id="CAFZ01001255">
    <property type="protein sequence ID" value="CCA77087.1"/>
    <property type="molecule type" value="Genomic_DNA"/>
</dbReference>
<name>G4U0J4_SERID</name>
<keyword evidence="3" id="KW-1185">Reference proteome</keyword>
<organism evidence="2 3">
    <name type="scientific">Serendipita indica (strain DSM 11827)</name>
    <name type="common">Root endophyte fungus</name>
    <name type="synonym">Piriformospora indica</name>
    <dbReference type="NCBI Taxonomy" id="1109443"/>
    <lineage>
        <taxon>Eukaryota</taxon>
        <taxon>Fungi</taxon>
        <taxon>Dikarya</taxon>
        <taxon>Basidiomycota</taxon>
        <taxon>Agaricomycotina</taxon>
        <taxon>Agaricomycetes</taxon>
        <taxon>Sebacinales</taxon>
        <taxon>Serendipitaceae</taxon>
        <taxon>Serendipita</taxon>
    </lineage>
</organism>
<dbReference type="AlphaFoldDB" id="G4U0J4"/>
<accession>G4U0J4</accession>